<dbReference type="AlphaFoldDB" id="A0AA35XJV9"/>
<organism evidence="1 2">
    <name type="scientific">Geodia barretti</name>
    <name type="common">Barrett's horny sponge</name>
    <dbReference type="NCBI Taxonomy" id="519541"/>
    <lineage>
        <taxon>Eukaryota</taxon>
        <taxon>Metazoa</taxon>
        <taxon>Porifera</taxon>
        <taxon>Demospongiae</taxon>
        <taxon>Heteroscleromorpha</taxon>
        <taxon>Tetractinellida</taxon>
        <taxon>Astrophorina</taxon>
        <taxon>Geodiidae</taxon>
        <taxon>Geodia</taxon>
    </lineage>
</organism>
<sequence>MGSMMISPGIQSVIFDFDYTLADSSEGVIECANYALGRLGLPAASDDAIRHTIGLSLPNTLTALAGDEYAGHGEEFMRIFLDMAEKMMPDATAILDFVPSLADTLLGHGMTLGIVSSGRRCRISRVLRREGLDGQFKVIVGVEDVETPKPDPSGLLRAVDALNTSKERCLYVGDSVTDAETALRAGVRFVAALSGVTEREEFAEYEPVMVLGSAGELPAMLDAKVDH</sequence>
<dbReference type="SFLD" id="SFLDS00003">
    <property type="entry name" value="Haloacid_Dehalogenase"/>
    <property type="match status" value="1"/>
</dbReference>
<dbReference type="InterPro" id="IPR023214">
    <property type="entry name" value="HAD_sf"/>
</dbReference>
<dbReference type="PANTHER" id="PTHR43434">
    <property type="entry name" value="PHOSPHOGLYCOLATE PHOSPHATASE"/>
    <property type="match status" value="1"/>
</dbReference>
<keyword evidence="2" id="KW-1185">Reference proteome</keyword>
<evidence type="ECO:0000313" key="1">
    <source>
        <dbReference type="EMBL" id="CAI8055226.1"/>
    </source>
</evidence>
<gene>
    <name evidence="1" type="ORF">GBAR_LOCUS30153</name>
</gene>
<dbReference type="Pfam" id="PF13419">
    <property type="entry name" value="HAD_2"/>
    <property type="match status" value="1"/>
</dbReference>
<dbReference type="Proteomes" id="UP001174909">
    <property type="component" value="Unassembled WGS sequence"/>
</dbReference>
<accession>A0AA35XJV9</accession>
<dbReference type="InterPro" id="IPR036412">
    <property type="entry name" value="HAD-like_sf"/>
</dbReference>
<dbReference type="InterPro" id="IPR023198">
    <property type="entry name" value="PGP-like_dom2"/>
</dbReference>
<dbReference type="PANTHER" id="PTHR43434:SF1">
    <property type="entry name" value="PHOSPHOGLYCOLATE PHOSPHATASE"/>
    <property type="match status" value="1"/>
</dbReference>
<evidence type="ECO:0000313" key="2">
    <source>
        <dbReference type="Proteomes" id="UP001174909"/>
    </source>
</evidence>
<dbReference type="Gene3D" id="1.10.150.240">
    <property type="entry name" value="Putative phosphatase, domain 2"/>
    <property type="match status" value="1"/>
</dbReference>
<dbReference type="SFLD" id="SFLDG01129">
    <property type="entry name" value="C1.5:_HAD__Beta-PGM__Phosphata"/>
    <property type="match status" value="1"/>
</dbReference>
<dbReference type="EMBL" id="CASHTH010004263">
    <property type="protein sequence ID" value="CAI8055226.1"/>
    <property type="molecule type" value="Genomic_DNA"/>
</dbReference>
<name>A0AA35XJV9_GEOBA</name>
<dbReference type="InterPro" id="IPR041492">
    <property type="entry name" value="HAD_2"/>
</dbReference>
<dbReference type="PRINTS" id="PR00413">
    <property type="entry name" value="HADHALOGNASE"/>
</dbReference>
<dbReference type="GO" id="GO:0008967">
    <property type="term" value="F:phosphoglycolate phosphatase activity"/>
    <property type="evidence" value="ECO:0007669"/>
    <property type="project" value="TreeGrafter"/>
</dbReference>
<dbReference type="InterPro" id="IPR050155">
    <property type="entry name" value="HAD-like_hydrolase_sf"/>
</dbReference>
<protein>
    <submittedName>
        <fullName evidence="1">Pyrophosphatase PpaX</fullName>
    </submittedName>
</protein>
<dbReference type="GO" id="GO:0006281">
    <property type="term" value="P:DNA repair"/>
    <property type="evidence" value="ECO:0007669"/>
    <property type="project" value="TreeGrafter"/>
</dbReference>
<proteinExistence type="predicted"/>
<dbReference type="Gene3D" id="3.40.50.1000">
    <property type="entry name" value="HAD superfamily/HAD-like"/>
    <property type="match status" value="1"/>
</dbReference>
<dbReference type="InterPro" id="IPR006439">
    <property type="entry name" value="HAD-SF_hydro_IA"/>
</dbReference>
<comment type="caution">
    <text evidence="1">The sequence shown here is derived from an EMBL/GenBank/DDBJ whole genome shotgun (WGS) entry which is preliminary data.</text>
</comment>
<dbReference type="NCBIfam" id="TIGR01549">
    <property type="entry name" value="HAD-SF-IA-v1"/>
    <property type="match status" value="1"/>
</dbReference>
<reference evidence="1" key="1">
    <citation type="submission" date="2023-03" db="EMBL/GenBank/DDBJ databases">
        <authorList>
            <person name="Steffen K."/>
            <person name="Cardenas P."/>
        </authorList>
    </citation>
    <scope>NUCLEOTIDE SEQUENCE</scope>
</reference>
<dbReference type="SUPFAM" id="SSF56784">
    <property type="entry name" value="HAD-like"/>
    <property type="match status" value="1"/>
</dbReference>